<dbReference type="AlphaFoldDB" id="A0A512N4K4"/>
<comment type="caution">
    <text evidence="2">The sequence shown here is derived from an EMBL/GenBank/DDBJ whole genome shotgun (WGS) entry which is preliminary data.</text>
</comment>
<accession>A0A512N4K4</accession>
<dbReference type="OrthoDB" id="9808437at2"/>
<dbReference type="InterPro" id="IPR010852">
    <property type="entry name" value="ABATE"/>
</dbReference>
<dbReference type="EMBL" id="BKAJ01000018">
    <property type="protein sequence ID" value="GEP53910.1"/>
    <property type="molecule type" value="Genomic_DNA"/>
</dbReference>
<sequence>MLVSMRLSEKYDVPAELELLYDFVNSLDRRRYVENGVAHAGSDEIDTPRRLEAWMRERGLLQRGGHVDAGDHRAALELRQALRDFLLNPPEDRPQAREAARHLTAASRKFPLMLAVADKGAVELVPVPGSNALGRVLGQMIGLAEMGRLARLKTCASDECHWIFFDRSKPANRHWCSSSICGNRQKTRAYRVRQRRAS</sequence>
<proteinExistence type="predicted"/>
<dbReference type="PANTHER" id="PTHR35525:SF3">
    <property type="entry name" value="BLL6575 PROTEIN"/>
    <property type="match status" value="1"/>
</dbReference>
<dbReference type="SUPFAM" id="SSF160904">
    <property type="entry name" value="Jann2411-like"/>
    <property type="match status" value="1"/>
</dbReference>
<evidence type="ECO:0000313" key="2">
    <source>
        <dbReference type="EMBL" id="GEP53910.1"/>
    </source>
</evidence>
<protein>
    <recommendedName>
        <fullName evidence="1">Zinc finger CGNR domain-containing protein</fullName>
    </recommendedName>
</protein>
<dbReference type="PANTHER" id="PTHR35525">
    <property type="entry name" value="BLL6575 PROTEIN"/>
    <property type="match status" value="1"/>
</dbReference>
<keyword evidence="3" id="KW-1185">Reference proteome</keyword>
<feature type="domain" description="Zinc finger CGNR" evidence="1">
    <location>
        <begin position="151"/>
        <end position="194"/>
    </location>
</feature>
<evidence type="ECO:0000259" key="1">
    <source>
        <dbReference type="Pfam" id="PF11706"/>
    </source>
</evidence>
<dbReference type="InterPro" id="IPR021005">
    <property type="entry name" value="Znf_CGNR"/>
</dbReference>
<gene>
    <name evidence="2" type="ORF">RSO01_10760</name>
</gene>
<evidence type="ECO:0000313" key="3">
    <source>
        <dbReference type="Proteomes" id="UP000321058"/>
    </source>
</evidence>
<name>A0A512N4K4_9HYPH</name>
<reference evidence="2 3" key="1">
    <citation type="submission" date="2019-07" db="EMBL/GenBank/DDBJ databases">
        <title>Whole genome shotgun sequence of Reyranella soli NBRC 108950.</title>
        <authorList>
            <person name="Hosoyama A."/>
            <person name="Uohara A."/>
            <person name="Ohji S."/>
            <person name="Ichikawa N."/>
        </authorList>
    </citation>
    <scope>NUCLEOTIDE SEQUENCE [LARGE SCALE GENOMIC DNA]</scope>
    <source>
        <strain evidence="2 3">NBRC 108950</strain>
    </source>
</reference>
<organism evidence="2 3">
    <name type="scientific">Reyranella soli</name>
    <dbReference type="NCBI Taxonomy" id="1230389"/>
    <lineage>
        <taxon>Bacteria</taxon>
        <taxon>Pseudomonadati</taxon>
        <taxon>Pseudomonadota</taxon>
        <taxon>Alphaproteobacteria</taxon>
        <taxon>Hyphomicrobiales</taxon>
        <taxon>Reyranellaceae</taxon>
        <taxon>Reyranella</taxon>
    </lineage>
</organism>
<dbReference type="Gene3D" id="1.10.3300.10">
    <property type="entry name" value="Jann2411-like domain"/>
    <property type="match status" value="1"/>
</dbReference>
<dbReference type="InterPro" id="IPR023286">
    <property type="entry name" value="ABATE_dom_sf"/>
</dbReference>
<dbReference type="Pfam" id="PF07336">
    <property type="entry name" value="ABATE"/>
    <property type="match status" value="1"/>
</dbReference>
<dbReference type="Pfam" id="PF11706">
    <property type="entry name" value="zf-CGNR"/>
    <property type="match status" value="1"/>
</dbReference>
<dbReference type="Proteomes" id="UP000321058">
    <property type="component" value="Unassembled WGS sequence"/>
</dbReference>